<reference evidence="3" key="1">
    <citation type="submission" date="2012-09" db="EMBL/GenBank/DDBJ databases">
        <title>Genome sequencing and comparative transcriptomics of race 1 and race 4 of banana pathogen: Fusarium oxysporum f. sp. cubense.</title>
        <authorList>
            <person name="Fang X."/>
            <person name="Huang J."/>
        </authorList>
    </citation>
    <scope>NUCLEOTIDE SEQUENCE [LARGE SCALE GENOMIC DNA]</scope>
    <source>
        <strain evidence="3">race 4</strain>
    </source>
</reference>
<dbReference type="EMBL" id="KB726307">
    <property type="protein sequence ID" value="EMT71320.1"/>
    <property type="molecule type" value="Genomic_DNA"/>
</dbReference>
<dbReference type="Proteomes" id="UP000016929">
    <property type="component" value="Unassembled WGS sequence"/>
</dbReference>
<evidence type="ECO:0000256" key="1">
    <source>
        <dbReference type="SAM" id="MobiDB-lite"/>
    </source>
</evidence>
<name>N1S9A9_FUSC4</name>
<proteinExistence type="predicted"/>
<protein>
    <submittedName>
        <fullName evidence="2">Uncharacterized protein</fullName>
    </submittedName>
</protein>
<dbReference type="AlphaFoldDB" id="N1S9A9"/>
<sequence length="106" mass="11948">MRSMNVSTSVSTNRNVVWSRSDDENENRNRNWSRNTDGDGLTSASASARMRTIGDWSINSISCEEQNCIGSGNLRDILQGAKKQQQCRCLHPRTQQCRGIHHQQGL</sequence>
<gene>
    <name evidence="2" type="ORF">FOC4_g10009818</name>
</gene>
<keyword evidence="3" id="KW-1185">Reference proteome</keyword>
<evidence type="ECO:0000313" key="2">
    <source>
        <dbReference type="EMBL" id="EMT71320.1"/>
    </source>
</evidence>
<dbReference type="HOGENOM" id="CLU_2223336_0_0_1"/>
<feature type="compositionally biased region" description="Basic and acidic residues" evidence="1">
    <location>
        <begin position="20"/>
        <end position="29"/>
    </location>
</feature>
<accession>N1S9A9</accession>
<feature type="region of interest" description="Disordered" evidence="1">
    <location>
        <begin position="1"/>
        <end position="46"/>
    </location>
</feature>
<evidence type="ECO:0000313" key="3">
    <source>
        <dbReference type="Proteomes" id="UP000016929"/>
    </source>
</evidence>
<feature type="compositionally biased region" description="Low complexity" evidence="1">
    <location>
        <begin position="1"/>
        <end position="19"/>
    </location>
</feature>
<reference evidence="3" key="2">
    <citation type="journal article" date="2014" name="PLoS ONE">
        <title>Genome and Transcriptome Analysis of the Fungal Pathogen Fusarium oxysporum f. sp. cubense Causing Banana Vascular Wilt Disease.</title>
        <authorList>
            <person name="Guo L."/>
            <person name="Han L."/>
            <person name="Yang L."/>
            <person name="Zeng H."/>
            <person name="Fan D."/>
            <person name="Zhu Y."/>
            <person name="Feng Y."/>
            <person name="Wang G."/>
            <person name="Peng C."/>
            <person name="Jiang X."/>
            <person name="Zhou D."/>
            <person name="Ni P."/>
            <person name="Liang C."/>
            <person name="Liu L."/>
            <person name="Wang J."/>
            <person name="Mao C."/>
            <person name="Fang X."/>
            <person name="Peng M."/>
            <person name="Huang J."/>
        </authorList>
    </citation>
    <scope>NUCLEOTIDE SEQUENCE [LARGE SCALE GENOMIC DNA]</scope>
    <source>
        <strain evidence="3">race 4</strain>
    </source>
</reference>
<organism evidence="2 3">
    <name type="scientific">Fusarium oxysporum f. sp. cubense (strain race 4)</name>
    <name type="common">Panama disease fungus</name>
    <dbReference type="NCBI Taxonomy" id="2502994"/>
    <lineage>
        <taxon>Eukaryota</taxon>
        <taxon>Fungi</taxon>
        <taxon>Dikarya</taxon>
        <taxon>Ascomycota</taxon>
        <taxon>Pezizomycotina</taxon>
        <taxon>Sordariomycetes</taxon>
        <taxon>Hypocreomycetidae</taxon>
        <taxon>Hypocreales</taxon>
        <taxon>Nectriaceae</taxon>
        <taxon>Fusarium</taxon>
        <taxon>Fusarium oxysporum species complex</taxon>
    </lineage>
</organism>